<evidence type="ECO:0000313" key="3">
    <source>
        <dbReference type="EMBL" id="PIC19870.1"/>
    </source>
</evidence>
<evidence type="ECO:0000313" key="4">
    <source>
        <dbReference type="Proteomes" id="UP000230233"/>
    </source>
</evidence>
<gene>
    <name evidence="3" type="primary">Cni-Y62H9A.6</name>
    <name evidence="3" type="synonym">Cnig_chr_X.g25254</name>
    <name evidence="3" type="ORF">B9Z55_025254</name>
</gene>
<dbReference type="PANTHER" id="PTHR38633:SF1">
    <property type="entry name" value="UTERINE LUMIN EXPRESSED_LOCAILIZED"/>
    <property type="match status" value="1"/>
</dbReference>
<dbReference type="Proteomes" id="UP000230233">
    <property type="component" value="Chromosome X"/>
</dbReference>
<feature type="chain" id="PRO_5013841875" evidence="2">
    <location>
        <begin position="16"/>
        <end position="170"/>
    </location>
</feature>
<evidence type="ECO:0000256" key="1">
    <source>
        <dbReference type="SAM" id="MobiDB-lite"/>
    </source>
</evidence>
<dbReference type="EMBL" id="PDUG01000006">
    <property type="protein sequence ID" value="PIC19870.1"/>
    <property type="molecule type" value="Genomic_DNA"/>
</dbReference>
<keyword evidence="4" id="KW-1185">Reference proteome</keyword>
<dbReference type="OrthoDB" id="5855705at2759"/>
<dbReference type="STRING" id="1611254.A0A2G5SXW6"/>
<feature type="region of interest" description="Disordered" evidence="1">
    <location>
        <begin position="40"/>
        <end position="63"/>
    </location>
</feature>
<dbReference type="PANTHER" id="PTHR38633">
    <property type="entry name" value="PROTEIN CBG15573-RELATED"/>
    <property type="match status" value="1"/>
</dbReference>
<organism evidence="3 4">
    <name type="scientific">Caenorhabditis nigoni</name>
    <dbReference type="NCBI Taxonomy" id="1611254"/>
    <lineage>
        <taxon>Eukaryota</taxon>
        <taxon>Metazoa</taxon>
        <taxon>Ecdysozoa</taxon>
        <taxon>Nematoda</taxon>
        <taxon>Chromadorea</taxon>
        <taxon>Rhabditida</taxon>
        <taxon>Rhabditina</taxon>
        <taxon>Rhabditomorpha</taxon>
        <taxon>Rhabditoidea</taxon>
        <taxon>Rhabditidae</taxon>
        <taxon>Peloderinae</taxon>
        <taxon>Caenorhabditis</taxon>
    </lineage>
</organism>
<keyword evidence="2" id="KW-0732">Signal</keyword>
<accession>A0A2G5SXW6</accession>
<feature type="signal peptide" evidence="2">
    <location>
        <begin position="1"/>
        <end position="15"/>
    </location>
</feature>
<dbReference type="AlphaFoldDB" id="A0A2G5SXW6"/>
<comment type="caution">
    <text evidence="3">The sequence shown here is derived from an EMBL/GenBank/DDBJ whole genome shotgun (WGS) entry which is preliminary data.</text>
</comment>
<proteinExistence type="predicted"/>
<protein>
    <submittedName>
        <fullName evidence="3">Uncharacterized protein</fullName>
    </submittedName>
</protein>
<evidence type="ECO:0000256" key="2">
    <source>
        <dbReference type="SAM" id="SignalP"/>
    </source>
</evidence>
<sequence>MFVLLTLGLVCTAAASSGYGANNYDGPSYQRPSYGGHHGYYDYSSSESSSSEERHRRHCKKPEKLSVPDSIKNLAKSAQFSSLERKGKHYTKISCPNDGNKYLLLGDKDGVDVTDGTHTVEDSILLAEGVNLDLVGKCKGRKVDVKAANGDRVKVRKVVCVKLEGLPDKF</sequence>
<reference evidence="4" key="1">
    <citation type="submission" date="2017-10" db="EMBL/GenBank/DDBJ databases">
        <title>Rapid genome shrinkage in a self-fertile nematode reveals novel sperm competition proteins.</title>
        <authorList>
            <person name="Yin D."/>
            <person name="Schwarz E.M."/>
            <person name="Thomas C.G."/>
            <person name="Felde R.L."/>
            <person name="Korf I.F."/>
            <person name="Cutter A.D."/>
            <person name="Schartner C.M."/>
            <person name="Ralston E.J."/>
            <person name="Meyer B.J."/>
            <person name="Haag E.S."/>
        </authorList>
    </citation>
    <scope>NUCLEOTIDE SEQUENCE [LARGE SCALE GENOMIC DNA]</scope>
    <source>
        <strain evidence="4">JU1422</strain>
    </source>
</reference>
<name>A0A2G5SXW6_9PELO</name>